<sequence>MRWIGRRYVTAREGGHPGAAHGAHAIDVRGLGPGTHGDGQA</sequence>
<evidence type="ECO:0000256" key="1">
    <source>
        <dbReference type="SAM" id="MobiDB-lite"/>
    </source>
</evidence>
<protein>
    <submittedName>
        <fullName evidence="2">Uncharacterized protein</fullName>
    </submittedName>
</protein>
<dbReference type="Proteomes" id="UP000019678">
    <property type="component" value="Unassembled WGS sequence"/>
</dbReference>
<feature type="compositionally biased region" description="Gly residues" evidence="1">
    <location>
        <begin position="31"/>
        <end position="41"/>
    </location>
</feature>
<accession>A0A017TFQ8</accession>
<dbReference type="AlphaFoldDB" id="A0A017TFQ8"/>
<name>A0A017TFQ8_9BACT</name>
<proteinExistence type="predicted"/>
<reference evidence="2 3" key="1">
    <citation type="submission" date="2013-05" db="EMBL/GenBank/DDBJ databases">
        <title>Genome assembly of Chondromyces apiculatus DSM 436.</title>
        <authorList>
            <person name="Sharma G."/>
            <person name="Khatri I."/>
            <person name="Kaur C."/>
            <person name="Mayilraj S."/>
            <person name="Subramanian S."/>
        </authorList>
    </citation>
    <scope>NUCLEOTIDE SEQUENCE [LARGE SCALE GENOMIC DNA]</scope>
    <source>
        <strain evidence="2 3">DSM 436</strain>
    </source>
</reference>
<comment type="caution">
    <text evidence="2">The sequence shown here is derived from an EMBL/GenBank/DDBJ whole genome shotgun (WGS) entry which is preliminary data.</text>
</comment>
<organism evidence="2 3">
    <name type="scientific">Chondromyces apiculatus DSM 436</name>
    <dbReference type="NCBI Taxonomy" id="1192034"/>
    <lineage>
        <taxon>Bacteria</taxon>
        <taxon>Pseudomonadati</taxon>
        <taxon>Myxococcota</taxon>
        <taxon>Polyangia</taxon>
        <taxon>Polyangiales</taxon>
        <taxon>Polyangiaceae</taxon>
        <taxon>Chondromyces</taxon>
    </lineage>
</organism>
<feature type="region of interest" description="Disordered" evidence="1">
    <location>
        <begin position="14"/>
        <end position="41"/>
    </location>
</feature>
<keyword evidence="3" id="KW-1185">Reference proteome</keyword>
<evidence type="ECO:0000313" key="3">
    <source>
        <dbReference type="Proteomes" id="UP000019678"/>
    </source>
</evidence>
<evidence type="ECO:0000313" key="2">
    <source>
        <dbReference type="EMBL" id="EYF08113.1"/>
    </source>
</evidence>
<dbReference type="EMBL" id="ASRX01000005">
    <property type="protein sequence ID" value="EYF08113.1"/>
    <property type="molecule type" value="Genomic_DNA"/>
</dbReference>
<gene>
    <name evidence="2" type="ORF">CAP_5873</name>
</gene>